<dbReference type="PROSITE" id="PS50059">
    <property type="entry name" value="FKBP_PPIASE"/>
    <property type="match status" value="1"/>
</dbReference>
<sequence>MKVRILIFCCILCFGCSRVEPRKPIHPKPSTTILLETIEESKKLNKLEDDKIINLIKQDSTKKYQVSPNGFWYSYIRKVQEEIPFAKTGDEVEIEYNIADLKGNIIYSKEELGVKKYKVDKEDFLSGLQSGIKLMKVGETITFVIPSYNAFGISGDGNKIGINQSIISTVTLINIK</sequence>
<evidence type="ECO:0000256" key="4">
    <source>
        <dbReference type="RuleBase" id="RU003915"/>
    </source>
</evidence>
<evidence type="ECO:0000256" key="2">
    <source>
        <dbReference type="ARBA" id="ARBA00023110"/>
    </source>
</evidence>
<evidence type="ECO:0000259" key="5">
    <source>
        <dbReference type="PROSITE" id="PS50059"/>
    </source>
</evidence>
<comment type="caution">
    <text evidence="6">The sequence shown here is derived from an EMBL/GenBank/DDBJ whole genome shotgun (WGS) entry which is preliminary data.</text>
</comment>
<evidence type="ECO:0000313" key="6">
    <source>
        <dbReference type="EMBL" id="PWG04490.1"/>
    </source>
</evidence>
<name>A0A2U2J824_9FLAO</name>
<proteinExistence type="inferred from homology"/>
<dbReference type="GO" id="GO:0003755">
    <property type="term" value="F:peptidyl-prolyl cis-trans isomerase activity"/>
    <property type="evidence" value="ECO:0007669"/>
    <property type="project" value="UniProtKB-UniRule"/>
</dbReference>
<accession>A0A2U2J824</accession>
<reference evidence="6 7" key="1">
    <citation type="submission" date="2018-05" db="EMBL/GenBank/DDBJ databases">
        <title>Polaribacter aquimarinus sp. nov., isolated from sediment in a sediment of sea.</title>
        <authorList>
            <person name="Lu D."/>
        </authorList>
    </citation>
    <scope>NUCLEOTIDE SEQUENCE [LARGE SCALE GENOMIC DNA]</scope>
    <source>
        <strain evidence="6 7">ZY113</strain>
    </source>
</reference>
<organism evidence="6 7">
    <name type="scientific">Polaribacter aquimarinus</name>
    <dbReference type="NCBI Taxonomy" id="2100726"/>
    <lineage>
        <taxon>Bacteria</taxon>
        <taxon>Pseudomonadati</taxon>
        <taxon>Bacteroidota</taxon>
        <taxon>Flavobacteriia</taxon>
        <taxon>Flavobacteriales</taxon>
        <taxon>Flavobacteriaceae</taxon>
    </lineage>
</organism>
<dbReference type="NCBIfam" id="TIGR03516">
    <property type="entry name" value="ppisom_GldI"/>
    <property type="match status" value="1"/>
</dbReference>
<evidence type="ECO:0000256" key="1">
    <source>
        <dbReference type="ARBA" id="ARBA00000971"/>
    </source>
</evidence>
<gene>
    <name evidence="6" type="primary">gldI</name>
    <name evidence="6" type="ORF">DIS07_12450</name>
</gene>
<dbReference type="AlphaFoldDB" id="A0A2U2J824"/>
<feature type="domain" description="PPIase FKBP-type" evidence="5">
    <location>
        <begin position="89"/>
        <end position="176"/>
    </location>
</feature>
<protein>
    <recommendedName>
        <fullName evidence="4">Peptidyl-prolyl cis-trans isomerase</fullName>
        <ecNumber evidence="4">5.2.1.8</ecNumber>
    </recommendedName>
</protein>
<keyword evidence="2 3" id="KW-0697">Rotamase</keyword>
<dbReference type="InterPro" id="IPR046357">
    <property type="entry name" value="PPIase_dom_sf"/>
</dbReference>
<dbReference type="EMBL" id="QFFG01000006">
    <property type="protein sequence ID" value="PWG04490.1"/>
    <property type="molecule type" value="Genomic_DNA"/>
</dbReference>
<evidence type="ECO:0000313" key="7">
    <source>
        <dbReference type="Proteomes" id="UP000245670"/>
    </source>
</evidence>
<comment type="similarity">
    <text evidence="4">Belongs to the FKBP-type PPIase family.</text>
</comment>
<dbReference type="Proteomes" id="UP000245670">
    <property type="component" value="Unassembled WGS sequence"/>
</dbReference>
<dbReference type="EC" id="5.2.1.8" evidence="4"/>
<dbReference type="RefSeq" id="WP_109405859.1">
    <property type="nucleotide sequence ID" value="NZ_QFFG01000006.1"/>
</dbReference>
<dbReference type="SUPFAM" id="SSF54534">
    <property type="entry name" value="FKBP-like"/>
    <property type="match status" value="1"/>
</dbReference>
<evidence type="ECO:0000256" key="3">
    <source>
        <dbReference type="PROSITE-ProRule" id="PRU00277"/>
    </source>
</evidence>
<dbReference type="Pfam" id="PF00254">
    <property type="entry name" value="FKBP_C"/>
    <property type="match status" value="1"/>
</dbReference>
<dbReference type="InterPro" id="IPR019869">
    <property type="entry name" value="Motility-assoc_PPIase_GldI"/>
</dbReference>
<keyword evidence="3 4" id="KW-0413">Isomerase</keyword>
<dbReference type="InterPro" id="IPR001179">
    <property type="entry name" value="PPIase_FKBP_dom"/>
</dbReference>
<dbReference type="OrthoDB" id="1093155at2"/>
<dbReference type="Gene3D" id="3.10.50.40">
    <property type="match status" value="1"/>
</dbReference>
<comment type="catalytic activity">
    <reaction evidence="1 3 4">
        <text>[protein]-peptidylproline (omega=180) = [protein]-peptidylproline (omega=0)</text>
        <dbReference type="Rhea" id="RHEA:16237"/>
        <dbReference type="Rhea" id="RHEA-COMP:10747"/>
        <dbReference type="Rhea" id="RHEA-COMP:10748"/>
        <dbReference type="ChEBI" id="CHEBI:83833"/>
        <dbReference type="ChEBI" id="CHEBI:83834"/>
        <dbReference type="EC" id="5.2.1.8"/>
    </reaction>
</comment>
<keyword evidence="7" id="KW-1185">Reference proteome</keyword>